<dbReference type="SUPFAM" id="SSF54928">
    <property type="entry name" value="RNA-binding domain, RBD"/>
    <property type="match status" value="2"/>
</dbReference>
<comment type="caution">
    <text evidence="6">The sequence shown here is derived from an EMBL/GenBank/DDBJ whole genome shotgun (WGS) entry which is preliminary data.</text>
</comment>
<gene>
    <name evidence="6" type="ORF">L210DRAFT_853437</name>
</gene>
<feature type="region of interest" description="Disordered" evidence="4">
    <location>
        <begin position="1"/>
        <end position="56"/>
    </location>
</feature>
<dbReference type="InterPro" id="IPR035979">
    <property type="entry name" value="RBD_domain_sf"/>
</dbReference>
<dbReference type="InterPro" id="IPR012677">
    <property type="entry name" value="Nucleotide-bd_a/b_plait_sf"/>
</dbReference>
<protein>
    <recommendedName>
        <fullName evidence="5">RRM domain-containing protein</fullName>
    </recommendedName>
</protein>
<dbReference type="InterPro" id="IPR000504">
    <property type="entry name" value="RRM_dom"/>
</dbReference>
<feature type="region of interest" description="Disordered" evidence="4">
    <location>
        <begin position="651"/>
        <end position="733"/>
    </location>
</feature>
<dbReference type="SMART" id="SM00360">
    <property type="entry name" value="RRM"/>
    <property type="match status" value="2"/>
</dbReference>
<name>A0AAD4BSA9_BOLED</name>
<sequence>MCPSPSSPPQTPVTTLDETHTTAIKSPQPQPDSPSSSSQPPASPSPPVPSSLHSTINTSTSMSALQSQVQPNYSSQNLTTASISTNSNSCLIFPEPATSLRRDQPAKVLSEPLDPGIVDPASLSMKSCQSITPSFSFPGASSATTYDHIFPSSADSHCALNAASSTESISATSQQTPNVYINGLPPHFSEQDLFALARPFGDIKSVRTFTRHVSEKPTGYGFVLFGDLGSAQRCIEGLRKHHNLHPSFSKQLHRIPGTEFAQHSAAQSTDQDANTFKSRMEKLKDAASTNLYIEGLPLSIDEESLSALIMPHKIKSSRFFKTKLSHPPRIIAFVRLETRAAAEETIGGLHGRMVRGWNDPGCRISVRFADSAEQRELRRAERTLKNGDQSPSRLTIAQAALLNLRGQELQANIRDAAGCTQHLANSRSDNQVALNPSRDSVFLPTARSLPSKLCYTRESPLLATSALPSTSEMDTPLQSIQNGYEDGSLNSTLRSLALDNEYLMTQQAQLRALANAALLSPNPLPIALPRGHTQARNGFTPTEELILEAHAQHLQIQAQLSHSSPAFDPMSTLRKSNANVRTFEQLQPPGLVGKGMLYQDALPTISEDDFYAMGHPARSFAPAAHEFQGLVDSCPPHVSATTSAVFMRPPSRAVSIVPPPSDYEEHGKQIKSRHQRAERPIGSKQISCLSSSFNNRQSISSNENKSHPSLLQASTRPNNASNGSNGNSSSTSTISYDKNIELQHTYMYSHGDGRNPPESKDSRFHASSASHIHTTKSSKLGEQHSTIKEGLTSPDVVSPALTYSSRTPSTLSPATPFFGSFVGSQDAFEVMTMENVEVAERKLKARVGKN</sequence>
<feature type="region of interest" description="Disordered" evidence="4">
    <location>
        <begin position="747"/>
        <end position="784"/>
    </location>
</feature>
<dbReference type="Gene3D" id="3.30.70.330">
    <property type="match status" value="2"/>
</dbReference>
<feature type="compositionally biased region" description="Basic and acidic residues" evidence="4">
    <location>
        <begin position="751"/>
        <end position="764"/>
    </location>
</feature>
<evidence type="ECO:0000256" key="4">
    <source>
        <dbReference type="SAM" id="MobiDB-lite"/>
    </source>
</evidence>
<feature type="compositionally biased region" description="Low complexity" evidence="4">
    <location>
        <begin position="718"/>
        <end position="733"/>
    </location>
</feature>
<dbReference type="EMBL" id="WHUW01000015">
    <property type="protein sequence ID" value="KAF8438874.1"/>
    <property type="molecule type" value="Genomic_DNA"/>
</dbReference>
<keyword evidence="2 3" id="KW-0694">RNA-binding</keyword>
<feature type="compositionally biased region" description="Polar residues" evidence="4">
    <location>
        <begin position="707"/>
        <end position="717"/>
    </location>
</feature>
<keyword evidence="1" id="KW-0677">Repeat</keyword>
<dbReference type="GO" id="GO:0003723">
    <property type="term" value="F:RNA binding"/>
    <property type="evidence" value="ECO:0007669"/>
    <property type="project" value="UniProtKB-UniRule"/>
</dbReference>
<reference evidence="6" key="2">
    <citation type="journal article" date="2020" name="Nat. Commun.">
        <title>Large-scale genome sequencing of mycorrhizal fungi provides insights into the early evolution of symbiotic traits.</title>
        <authorList>
            <person name="Miyauchi S."/>
            <person name="Kiss E."/>
            <person name="Kuo A."/>
            <person name="Drula E."/>
            <person name="Kohler A."/>
            <person name="Sanchez-Garcia M."/>
            <person name="Morin E."/>
            <person name="Andreopoulos B."/>
            <person name="Barry K.W."/>
            <person name="Bonito G."/>
            <person name="Buee M."/>
            <person name="Carver A."/>
            <person name="Chen C."/>
            <person name="Cichocki N."/>
            <person name="Clum A."/>
            <person name="Culley D."/>
            <person name="Crous P.W."/>
            <person name="Fauchery L."/>
            <person name="Girlanda M."/>
            <person name="Hayes R.D."/>
            <person name="Keri Z."/>
            <person name="LaButti K."/>
            <person name="Lipzen A."/>
            <person name="Lombard V."/>
            <person name="Magnuson J."/>
            <person name="Maillard F."/>
            <person name="Murat C."/>
            <person name="Nolan M."/>
            <person name="Ohm R.A."/>
            <person name="Pangilinan J."/>
            <person name="Pereira M.F."/>
            <person name="Perotto S."/>
            <person name="Peter M."/>
            <person name="Pfister S."/>
            <person name="Riley R."/>
            <person name="Sitrit Y."/>
            <person name="Stielow J.B."/>
            <person name="Szollosi G."/>
            <person name="Zifcakova L."/>
            <person name="Stursova M."/>
            <person name="Spatafora J.W."/>
            <person name="Tedersoo L."/>
            <person name="Vaario L.M."/>
            <person name="Yamada A."/>
            <person name="Yan M."/>
            <person name="Wang P."/>
            <person name="Xu J."/>
            <person name="Bruns T."/>
            <person name="Baldrian P."/>
            <person name="Vilgalys R."/>
            <person name="Dunand C."/>
            <person name="Henrissat B."/>
            <person name="Grigoriev I.V."/>
            <person name="Hibbett D."/>
            <person name="Nagy L.G."/>
            <person name="Martin F.M."/>
        </authorList>
    </citation>
    <scope>NUCLEOTIDE SEQUENCE</scope>
    <source>
        <strain evidence="6">BED1</strain>
    </source>
</reference>
<dbReference type="Pfam" id="PF00076">
    <property type="entry name" value="RRM_1"/>
    <property type="match status" value="1"/>
</dbReference>
<feature type="compositionally biased region" description="Polar residues" evidence="4">
    <location>
        <begin position="765"/>
        <end position="778"/>
    </location>
</feature>
<reference evidence="6" key="1">
    <citation type="submission" date="2019-10" db="EMBL/GenBank/DDBJ databases">
        <authorList>
            <consortium name="DOE Joint Genome Institute"/>
            <person name="Kuo A."/>
            <person name="Miyauchi S."/>
            <person name="Kiss E."/>
            <person name="Drula E."/>
            <person name="Kohler A."/>
            <person name="Sanchez-Garcia M."/>
            <person name="Andreopoulos B."/>
            <person name="Barry K.W."/>
            <person name="Bonito G."/>
            <person name="Buee M."/>
            <person name="Carver A."/>
            <person name="Chen C."/>
            <person name="Cichocki N."/>
            <person name="Clum A."/>
            <person name="Culley D."/>
            <person name="Crous P.W."/>
            <person name="Fauchery L."/>
            <person name="Girlanda M."/>
            <person name="Hayes R."/>
            <person name="Keri Z."/>
            <person name="LaButti K."/>
            <person name="Lipzen A."/>
            <person name="Lombard V."/>
            <person name="Magnuson J."/>
            <person name="Maillard F."/>
            <person name="Morin E."/>
            <person name="Murat C."/>
            <person name="Nolan M."/>
            <person name="Ohm R."/>
            <person name="Pangilinan J."/>
            <person name="Pereira M."/>
            <person name="Perotto S."/>
            <person name="Peter M."/>
            <person name="Riley R."/>
            <person name="Sitrit Y."/>
            <person name="Stielow B."/>
            <person name="Szollosi G."/>
            <person name="Zifcakova L."/>
            <person name="Stursova M."/>
            <person name="Spatafora J.W."/>
            <person name="Tedersoo L."/>
            <person name="Vaario L.-M."/>
            <person name="Yamada A."/>
            <person name="Yan M."/>
            <person name="Wang P."/>
            <person name="Xu J."/>
            <person name="Bruns T."/>
            <person name="Baldrian P."/>
            <person name="Vilgalys R."/>
            <person name="Henrissat B."/>
            <person name="Grigoriev I.V."/>
            <person name="Hibbett D."/>
            <person name="Nagy L.G."/>
            <person name="Martin F.M."/>
        </authorList>
    </citation>
    <scope>NUCLEOTIDE SEQUENCE</scope>
    <source>
        <strain evidence="6">BED1</strain>
    </source>
</reference>
<evidence type="ECO:0000256" key="1">
    <source>
        <dbReference type="ARBA" id="ARBA00022737"/>
    </source>
</evidence>
<feature type="compositionally biased region" description="Low complexity" evidence="4">
    <location>
        <begin position="690"/>
        <end position="702"/>
    </location>
</feature>
<feature type="domain" description="RRM" evidence="5">
    <location>
        <begin position="177"/>
        <end position="251"/>
    </location>
</feature>
<proteinExistence type="predicted"/>
<organism evidence="6 7">
    <name type="scientific">Boletus edulis BED1</name>
    <dbReference type="NCBI Taxonomy" id="1328754"/>
    <lineage>
        <taxon>Eukaryota</taxon>
        <taxon>Fungi</taxon>
        <taxon>Dikarya</taxon>
        <taxon>Basidiomycota</taxon>
        <taxon>Agaricomycotina</taxon>
        <taxon>Agaricomycetes</taxon>
        <taxon>Agaricomycetidae</taxon>
        <taxon>Boletales</taxon>
        <taxon>Boletineae</taxon>
        <taxon>Boletaceae</taxon>
        <taxon>Boletoideae</taxon>
        <taxon>Boletus</taxon>
    </lineage>
</organism>
<keyword evidence="7" id="KW-1185">Reference proteome</keyword>
<evidence type="ECO:0000256" key="3">
    <source>
        <dbReference type="PROSITE-ProRule" id="PRU00176"/>
    </source>
</evidence>
<dbReference type="PROSITE" id="PS50102">
    <property type="entry name" value="RRM"/>
    <property type="match status" value="2"/>
</dbReference>
<evidence type="ECO:0000259" key="5">
    <source>
        <dbReference type="PROSITE" id="PS50102"/>
    </source>
</evidence>
<feature type="compositionally biased region" description="Pro residues" evidence="4">
    <location>
        <begin position="1"/>
        <end position="11"/>
    </location>
</feature>
<dbReference type="Proteomes" id="UP001194468">
    <property type="component" value="Unassembled WGS sequence"/>
</dbReference>
<evidence type="ECO:0000256" key="2">
    <source>
        <dbReference type="ARBA" id="ARBA00022884"/>
    </source>
</evidence>
<accession>A0AAD4BSA9</accession>
<evidence type="ECO:0000313" key="6">
    <source>
        <dbReference type="EMBL" id="KAF8438874.1"/>
    </source>
</evidence>
<feature type="domain" description="RRM" evidence="5">
    <location>
        <begin position="289"/>
        <end position="371"/>
    </location>
</feature>
<dbReference type="AlphaFoldDB" id="A0AAD4BSA9"/>
<dbReference type="PANTHER" id="PTHR24012">
    <property type="entry name" value="RNA BINDING PROTEIN"/>
    <property type="match status" value="1"/>
</dbReference>
<evidence type="ECO:0000313" key="7">
    <source>
        <dbReference type="Proteomes" id="UP001194468"/>
    </source>
</evidence>